<evidence type="ECO:0000313" key="2">
    <source>
        <dbReference type="EMBL" id="SMO67188.1"/>
    </source>
</evidence>
<dbReference type="Proteomes" id="UP000319267">
    <property type="component" value="Unassembled WGS sequence"/>
</dbReference>
<dbReference type="RefSeq" id="WP_111376504.1">
    <property type="nucleotide sequence ID" value="NZ_CP043612.1"/>
</dbReference>
<sequence>MVEIFRGSYIESMNIKNLLENNGISVFIANEYMSNIQPWSVSAGGNDPAVLKVLEKDMADSQVIIDSYNKGEYNLTV</sequence>
<dbReference type="OrthoDB" id="797774at2"/>
<keyword evidence="3" id="KW-1185">Reference proteome</keyword>
<dbReference type="AlphaFoldDB" id="A0A521D685"/>
<proteinExistence type="predicted"/>
<accession>A0A521D685</accession>
<dbReference type="EMBL" id="FXTQ01000002">
    <property type="protein sequence ID" value="SMO67188.1"/>
    <property type="molecule type" value="Genomic_DNA"/>
</dbReference>
<dbReference type="InterPro" id="IPR018551">
    <property type="entry name" value="DUF2007"/>
</dbReference>
<evidence type="ECO:0000259" key="1">
    <source>
        <dbReference type="Pfam" id="PF09413"/>
    </source>
</evidence>
<evidence type="ECO:0000313" key="3">
    <source>
        <dbReference type="Proteomes" id="UP000319267"/>
    </source>
</evidence>
<reference evidence="2 3" key="1">
    <citation type="submission" date="2017-05" db="EMBL/GenBank/DDBJ databases">
        <authorList>
            <person name="Varghese N."/>
            <person name="Submissions S."/>
        </authorList>
    </citation>
    <scope>NUCLEOTIDE SEQUENCE [LARGE SCALE GENOMIC DNA]</scope>
    <source>
        <strain evidence="2 3">DSM 29982</strain>
    </source>
</reference>
<organism evidence="2 3">
    <name type="scientific">Flavobacterium nitrogenifigens</name>
    <dbReference type="NCBI Taxonomy" id="1617283"/>
    <lineage>
        <taxon>Bacteria</taxon>
        <taxon>Pseudomonadati</taxon>
        <taxon>Bacteroidota</taxon>
        <taxon>Flavobacteriia</taxon>
        <taxon>Flavobacteriales</taxon>
        <taxon>Flavobacteriaceae</taxon>
        <taxon>Flavobacterium</taxon>
    </lineage>
</organism>
<protein>
    <submittedName>
        <fullName evidence="2">Signal transducing protein</fullName>
    </submittedName>
</protein>
<gene>
    <name evidence="2" type="ORF">SAMN06265220_1021087</name>
</gene>
<name>A0A521D685_9FLAO</name>
<feature type="domain" description="DUF2007" evidence="1">
    <location>
        <begin position="1"/>
        <end position="67"/>
    </location>
</feature>
<dbReference type="Pfam" id="PF09413">
    <property type="entry name" value="DUF2007"/>
    <property type="match status" value="1"/>
</dbReference>